<dbReference type="Proteomes" id="UP000095767">
    <property type="component" value="Unassembled WGS sequence"/>
</dbReference>
<gene>
    <name evidence="1" type="ORF">BAE44_0019099</name>
</gene>
<organism evidence="1 2">
    <name type="scientific">Dichanthelium oligosanthes</name>
    <dbReference type="NCBI Taxonomy" id="888268"/>
    <lineage>
        <taxon>Eukaryota</taxon>
        <taxon>Viridiplantae</taxon>
        <taxon>Streptophyta</taxon>
        <taxon>Embryophyta</taxon>
        <taxon>Tracheophyta</taxon>
        <taxon>Spermatophyta</taxon>
        <taxon>Magnoliopsida</taxon>
        <taxon>Liliopsida</taxon>
        <taxon>Poales</taxon>
        <taxon>Poaceae</taxon>
        <taxon>PACMAD clade</taxon>
        <taxon>Panicoideae</taxon>
        <taxon>Panicodae</taxon>
        <taxon>Paniceae</taxon>
        <taxon>Dichantheliinae</taxon>
        <taxon>Dichanthelium</taxon>
    </lineage>
</organism>
<feature type="non-terminal residue" evidence="1">
    <location>
        <position position="1"/>
    </location>
</feature>
<accession>A0A1E5V452</accession>
<dbReference type="AlphaFoldDB" id="A0A1E5V452"/>
<proteinExistence type="predicted"/>
<evidence type="ECO:0000313" key="2">
    <source>
        <dbReference type="Proteomes" id="UP000095767"/>
    </source>
</evidence>
<dbReference type="EMBL" id="LWDX02052345">
    <property type="protein sequence ID" value="OEL19881.1"/>
    <property type="molecule type" value="Genomic_DNA"/>
</dbReference>
<evidence type="ECO:0000313" key="1">
    <source>
        <dbReference type="EMBL" id="OEL19881.1"/>
    </source>
</evidence>
<sequence length="88" mass="9911">LKQSQKSQHYRSSEKPGWQITFQFQLAESKDTLQSSGLMIGGKIVYSQDPGHRLVRSTGVKKKKWVQCKSQVFQPNLSLSSSKTDAPD</sequence>
<keyword evidence="2" id="KW-1185">Reference proteome</keyword>
<reference evidence="1 2" key="1">
    <citation type="submission" date="2016-09" db="EMBL/GenBank/DDBJ databases">
        <title>The draft genome of Dichanthelium oligosanthes: A C3 panicoid grass species.</title>
        <authorList>
            <person name="Studer A.J."/>
            <person name="Schnable J.C."/>
            <person name="Brutnell T.P."/>
        </authorList>
    </citation>
    <scope>NUCLEOTIDE SEQUENCE [LARGE SCALE GENOMIC DNA]</scope>
    <source>
        <strain evidence="2">cv. Kellogg 1175</strain>
        <tissue evidence="1">Leaf</tissue>
    </source>
</reference>
<protein>
    <submittedName>
        <fullName evidence="1">Uncharacterized protein</fullName>
    </submittedName>
</protein>
<comment type="caution">
    <text evidence="1">The sequence shown here is derived from an EMBL/GenBank/DDBJ whole genome shotgun (WGS) entry which is preliminary data.</text>
</comment>
<name>A0A1E5V452_9POAL</name>